<sequence>MFPRHIVFLAADLESTPRNVVFLAADLESGARQEVSLFVVVPITGMNVTTHPAQNCALEIVYWHAAAPVLLAT</sequence>
<accession>A0A8J3IX85</accession>
<organism evidence="1 2">
    <name type="scientific">Reticulibacter mediterranei</name>
    <dbReference type="NCBI Taxonomy" id="2778369"/>
    <lineage>
        <taxon>Bacteria</taxon>
        <taxon>Bacillati</taxon>
        <taxon>Chloroflexota</taxon>
        <taxon>Ktedonobacteria</taxon>
        <taxon>Ktedonobacterales</taxon>
        <taxon>Reticulibacteraceae</taxon>
        <taxon>Reticulibacter</taxon>
    </lineage>
</organism>
<dbReference type="AlphaFoldDB" id="A0A8J3IX85"/>
<proteinExistence type="predicted"/>
<protein>
    <submittedName>
        <fullName evidence="1">Uncharacterized protein</fullName>
    </submittedName>
</protein>
<gene>
    <name evidence="1" type="ORF">KSF_096070</name>
</gene>
<dbReference type="Proteomes" id="UP000597444">
    <property type="component" value="Unassembled WGS sequence"/>
</dbReference>
<dbReference type="EMBL" id="BNJK01000002">
    <property type="protein sequence ID" value="GHO99559.1"/>
    <property type="molecule type" value="Genomic_DNA"/>
</dbReference>
<reference evidence="1" key="1">
    <citation type="submission" date="2020-10" db="EMBL/GenBank/DDBJ databases">
        <title>Taxonomic study of unclassified bacteria belonging to the class Ktedonobacteria.</title>
        <authorList>
            <person name="Yabe S."/>
            <person name="Wang C.M."/>
            <person name="Zheng Y."/>
            <person name="Sakai Y."/>
            <person name="Cavaletti L."/>
            <person name="Monciardini P."/>
            <person name="Donadio S."/>
        </authorList>
    </citation>
    <scope>NUCLEOTIDE SEQUENCE</scope>
    <source>
        <strain evidence="1">ID150040</strain>
    </source>
</reference>
<name>A0A8J3IX85_9CHLR</name>
<comment type="caution">
    <text evidence="1">The sequence shown here is derived from an EMBL/GenBank/DDBJ whole genome shotgun (WGS) entry which is preliminary data.</text>
</comment>
<evidence type="ECO:0000313" key="2">
    <source>
        <dbReference type="Proteomes" id="UP000597444"/>
    </source>
</evidence>
<evidence type="ECO:0000313" key="1">
    <source>
        <dbReference type="EMBL" id="GHO99559.1"/>
    </source>
</evidence>
<keyword evidence="2" id="KW-1185">Reference proteome</keyword>